<organism evidence="2 3">
    <name type="scientific">Bacteroides uniformis</name>
    <dbReference type="NCBI Taxonomy" id="820"/>
    <lineage>
        <taxon>Bacteria</taxon>
        <taxon>Pseudomonadati</taxon>
        <taxon>Bacteroidota</taxon>
        <taxon>Bacteroidia</taxon>
        <taxon>Bacteroidales</taxon>
        <taxon>Bacteroidaceae</taxon>
        <taxon>Bacteroides</taxon>
    </lineage>
</organism>
<gene>
    <name evidence="2" type="ORF">GAQ59_23440</name>
</gene>
<sequence>MKSIAYILPLFLLLSCLADLHSQTFAVKSDLLTGALSSPNL</sequence>
<accession>A0A6I0KHA8</accession>
<evidence type="ECO:0000256" key="1">
    <source>
        <dbReference type="SAM" id="SignalP"/>
    </source>
</evidence>
<feature type="chain" id="PRO_5026047200" evidence="1">
    <location>
        <begin position="19"/>
        <end position="41"/>
    </location>
</feature>
<protein>
    <submittedName>
        <fullName evidence="2">DUF3575 domain-containing protein</fullName>
    </submittedName>
</protein>
<keyword evidence="1" id="KW-0732">Signal</keyword>
<proteinExistence type="predicted"/>
<feature type="signal peptide" evidence="1">
    <location>
        <begin position="1"/>
        <end position="18"/>
    </location>
</feature>
<comment type="caution">
    <text evidence="2">The sequence shown here is derived from an EMBL/GenBank/DDBJ whole genome shotgun (WGS) entry which is preliminary data.</text>
</comment>
<dbReference type="EMBL" id="WCUG01000171">
    <property type="protein sequence ID" value="KAB4162552.1"/>
    <property type="molecule type" value="Genomic_DNA"/>
</dbReference>
<name>A0A6I0KHA8_BACUN</name>
<dbReference type="AlphaFoldDB" id="A0A6I0KHA8"/>
<evidence type="ECO:0000313" key="3">
    <source>
        <dbReference type="Proteomes" id="UP000433928"/>
    </source>
</evidence>
<reference evidence="2 3" key="1">
    <citation type="journal article" date="2019" name="Nat. Med.">
        <title>A library of human gut bacterial isolates paired with longitudinal multiomics data enables mechanistic microbiome research.</title>
        <authorList>
            <person name="Poyet M."/>
            <person name="Groussin M."/>
            <person name="Gibbons S.M."/>
            <person name="Avila-Pacheco J."/>
            <person name="Jiang X."/>
            <person name="Kearney S.M."/>
            <person name="Perrotta A.R."/>
            <person name="Berdy B."/>
            <person name="Zhao S."/>
            <person name="Lieberman T.D."/>
            <person name="Swanson P.K."/>
            <person name="Smith M."/>
            <person name="Roesemann S."/>
            <person name="Alexander J.E."/>
            <person name="Rich S.A."/>
            <person name="Livny J."/>
            <person name="Vlamakis H."/>
            <person name="Clish C."/>
            <person name="Bullock K."/>
            <person name="Deik A."/>
            <person name="Scott J."/>
            <person name="Pierce K.A."/>
            <person name="Xavier R.J."/>
            <person name="Alm E.J."/>
        </authorList>
    </citation>
    <scope>NUCLEOTIDE SEQUENCE [LARGE SCALE GENOMIC DNA]</scope>
    <source>
        <strain evidence="2 3">BIOML-A27</strain>
    </source>
</reference>
<dbReference type="PROSITE" id="PS51257">
    <property type="entry name" value="PROKAR_LIPOPROTEIN"/>
    <property type="match status" value="1"/>
</dbReference>
<evidence type="ECO:0000313" key="2">
    <source>
        <dbReference type="EMBL" id="KAB4162552.1"/>
    </source>
</evidence>
<dbReference type="Proteomes" id="UP000433928">
    <property type="component" value="Unassembled WGS sequence"/>
</dbReference>
<feature type="non-terminal residue" evidence="2">
    <location>
        <position position="41"/>
    </location>
</feature>